<evidence type="ECO:0000313" key="1">
    <source>
        <dbReference type="EMBL" id="KAJ7557376.1"/>
    </source>
</evidence>
<sequence>MADQVTTVRNKQVILVSYPKGWVTEDNFRIEETDMHLSLKPGCGHVLLQTLWASVDPYLRGRMQESKGGLYAQPFQLGKPIVVRAVSKVIASDNQEFHVGEFVAGPISLGEYALVEGGQGLWKVDPNLAPLSYYLGLLGAPGLTAWVGLNLIGEPKRGDELFVSAAAGAVGLVVGQLAKLKGCRVVGSVGSDDKFWQCTFLLSREGYDSIQHLDRYFPQGIDIYFENVGGRMLEAVLNHINLNGRIPVCGMLSGYNQEWTEREGVRNLMNIVGKCVKMQGFIVSHHFYHLPTYIQEVAGYLKEGKIKYKEHVTEGLENFAKSFIGMLKGENFGKAVVHVSDP</sequence>
<reference evidence="2" key="1">
    <citation type="journal article" date="2024" name="Proc. Natl. Acad. Sci. U.S.A.">
        <title>Extraordinary preservation of gene collinearity over three hundred million years revealed in homosporous lycophytes.</title>
        <authorList>
            <person name="Li C."/>
            <person name="Wickell D."/>
            <person name="Kuo L.Y."/>
            <person name="Chen X."/>
            <person name="Nie B."/>
            <person name="Liao X."/>
            <person name="Peng D."/>
            <person name="Ji J."/>
            <person name="Jenkins J."/>
            <person name="Williams M."/>
            <person name="Shu S."/>
            <person name="Plott C."/>
            <person name="Barry K."/>
            <person name="Rajasekar S."/>
            <person name="Grimwood J."/>
            <person name="Han X."/>
            <person name="Sun S."/>
            <person name="Hou Z."/>
            <person name="He W."/>
            <person name="Dai G."/>
            <person name="Sun C."/>
            <person name="Schmutz J."/>
            <person name="Leebens-Mack J.H."/>
            <person name="Li F.W."/>
            <person name="Wang L."/>
        </authorList>
    </citation>
    <scope>NUCLEOTIDE SEQUENCE [LARGE SCALE GENOMIC DNA]</scope>
    <source>
        <strain evidence="2">cv. PW_Plant_1</strain>
    </source>
</reference>
<comment type="caution">
    <text evidence="1">The sequence shown here is derived from an EMBL/GenBank/DDBJ whole genome shotgun (WGS) entry which is preliminary data.</text>
</comment>
<gene>
    <name evidence="1" type="ORF">O6H91_05G124400</name>
</gene>
<dbReference type="EMBL" id="CM055096">
    <property type="protein sequence ID" value="KAJ7557376.1"/>
    <property type="molecule type" value="Genomic_DNA"/>
</dbReference>
<accession>A0ACC2DT23</accession>
<name>A0ACC2DT23_DIPCM</name>
<evidence type="ECO:0000313" key="2">
    <source>
        <dbReference type="Proteomes" id="UP001162992"/>
    </source>
</evidence>
<keyword evidence="2" id="KW-1185">Reference proteome</keyword>
<dbReference type="Proteomes" id="UP001162992">
    <property type="component" value="Chromosome 5"/>
</dbReference>
<protein>
    <submittedName>
        <fullName evidence="1">Uncharacterized protein</fullName>
    </submittedName>
</protein>
<organism evidence="1 2">
    <name type="scientific">Diphasiastrum complanatum</name>
    <name type="common">Issler's clubmoss</name>
    <name type="synonym">Lycopodium complanatum</name>
    <dbReference type="NCBI Taxonomy" id="34168"/>
    <lineage>
        <taxon>Eukaryota</taxon>
        <taxon>Viridiplantae</taxon>
        <taxon>Streptophyta</taxon>
        <taxon>Embryophyta</taxon>
        <taxon>Tracheophyta</taxon>
        <taxon>Lycopodiopsida</taxon>
        <taxon>Lycopodiales</taxon>
        <taxon>Lycopodiaceae</taxon>
        <taxon>Lycopodioideae</taxon>
        <taxon>Diphasiastrum</taxon>
    </lineage>
</organism>
<proteinExistence type="predicted"/>